<sequence>MATNGQNFDKEQEIKALKDSLCRILGSLSRVPTEKEIKTAFKDQEGYNINVALEKIDVTLIHFLRFHCKSFCDVYRLDGNVKILRLFEPSSQVGQNKKHKKHQKNIPKLHVNVGKVDARNPQSKIPLNKSKSVANLSEKVDDELSQYIYNRKSKTSLETDVSPDKVNKTTLSVNSSSEFPCLKKESEETVLSEILNEGNNKKSDLETTNDFNFENLDKSLTEIQREVAEEKQIDESRRFETADDSMDCRFSNGSGNQQAASDFQLEYFMKIRYPEIIDDPKVSIPTPKLKIITDRILFEIRITMAYSPTQFWFQYGEETLFIHMKSLNEFYGRLPVGHLVIDKSNVRINLVVATKFHDTWQRARILSEVNDENNVQVFLVDIGCTCWKSLSNIRYLLKMFSMYPMKALKGALSGIRPRNGENFWSEEFSRHFCSHVFDKKLFGAIKSLRHDGVFLLEITEKITKRENLSQEMIHKDLADPATVDNYFPYAYPLPFAAINFCI</sequence>
<dbReference type="Pfam" id="PF00567">
    <property type="entry name" value="TUDOR"/>
    <property type="match status" value="1"/>
</dbReference>
<dbReference type="OrthoDB" id="6498296at2759"/>
<dbReference type="CDD" id="cd20379">
    <property type="entry name" value="Tudor_dTUD-like"/>
    <property type="match status" value="1"/>
</dbReference>
<feature type="domain" description="Tudor" evidence="1">
    <location>
        <begin position="298"/>
        <end position="414"/>
    </location>
</feature>
<dbReference type="Gene3D" id="2.30.30.140">
    <property type="match status" value="1"/>
</dbReference>
<accession>A0A1J1IX66</accession>
<evidence type="ECO:0000313" key="2">
    <source>
        <dbReference type="EMBL" id="CRL04696.1"/>
    </source>
</evidence>
<dbReference type="STRING" id="568069.A0A1J1IX66"/>
<dbReference type="InterPro" id="IPR050621">
    <property type="entry name" value="Tudor_domain_containing"/>
</dbReference>
<dbReference type="GO" id="GO:0005737">
    <property type="term" value="C:cytoplasm"/>
    <property type="evidence" value="ECO:0007669"/>
    <property type="project" value="UniProtKB-ARBA"/>
</dbReference>
<dbReference type="Gene3D" id="2.40.50.90">
    <property type="match status" value="1"/>
</dbReference>
<dbReference type="InterPro" id="IPR002999">
    <property type="entry name" value="Tudor"/>
</dbReference>
<name>A0A1J1IX66_9DIPT</name>
<dbReference type="SUPFAM" id="SSF63748">
    <property type="entry name" value="Tudor/PWWP/MBT"/>
    <property type="match status" value="1"/>
</dbReference>
<dbReference type="PANTHER" id="PTHR22948">
    <property type="entry name" value="TUDOR DOMAIN CONTAINING PROTEIN"/>
    <property type="match status" value="1"/>
</dbReference>
<dbReference type="Proteomes" id="UP000183832">
    <property type="component" value="Unassembled WGS sequence"/>
</dbReference>
<dbReference type="InterPro" id="IPR035437">
    <property type="entry name" value="SNase_OB-fold_sf"/>
</dbReference>
<evidence type="ECO:0000313" key="3">
    <source>
        <dbReference type="Proteomes" id="UP000183832"/>
    </source>
</evidence>
<dbReference type="PANTHER" id="PTHR22948:SF76">
    <property type="entry name" value="FI20010P1-RELATED"/>
    <property type="match status" value="1"/>
</dbReference>
<reference evidence="2 3" key="1">
    <citation type="submission" date="2015-04" db="EMBL/GenBank/DDBJ databases">
        <authorList>
            <person name="Syromyatnikov M.Y."/>
            <person name="Popov V.N."/>
        </authorList>
    </citation>
    <scope>NUCLEOTIDE SEQUENCE [LARGE SCALE GENOMIC DNA]</scope>
</reference>
<protein>
    <submittedName>
        <fullName evidence="2">CLUMA_CG017760, isoform A</fullName>
    </submittedName>
</protein>
<proteinExistence type="predicted"/>
<organism evidence="2 3">
    <name type="scientific">Clunio marinus</name>
    <dbReference type="NCBI Taxonomy" id="568069"/>
    <lineage>
        <taxon>Eukaryota</taxon>
        <taxon>Metazoa</taxon>
        <taxon>Ecdysozoa</taxon>
        <taxon>Arthropoda</taxon>
        <taxon>Hexapoda</taxon>
        <taxon>Insecta</taxon>
        <taxon>Pterygota</taxon>
        <taxon>Neoptera</taxon>
        <taxon>Endopterygota</taxon>
        <taxon>Diptera</taxon>
        <taxon>Nematocera</taxon>
        <taxon>Chironomoidea</taxon>
        <taxon>Chironomidae</taxon>
        <taxon>Clunio</taxon>
    </lineage>
</organism>
<dbReference type="AlphaFoldDB" id="A0A1J1IX66"/>
<dbReference type="EMBL" id="CVRI01000063">
    <property type="protein sequence ID" value="CRL04696.1"/>
    <property type="molecule type" value="Genomic_DNA"/>
</dbReference>
<gene>
    <name evidence="2" type="ORF">CLUMA_CG017760</name>
</gene>
<keyword evidence="3" id="KW-1185">Reference proteome</keyword>
<evidence type="ECO:0000259" key="1">
    <source>
        <dbReference type="Pfam" id="PF00567"/>
    </source>
</evidence>